<reference evidence="1" key="1">
    <citation type="submission" date="2020-05" db="EMBL/GenBank/DDBJ databases">
        <authorList>
            <person name="Chiriac C."/>
            <person name="Salcher M."/>
            <person name="Ghai R."/>
            <person name="Kavagutti S V."/>
        </authorList>
    </citation>
    <scope>NUCLEOTIDE SEQUENCE</scope>
</reference>
<dbReference type="CDD" id="cd02440">
    <property type="entry name" value="AdoMet_MTases"/>
    <property type="match status" value="1"/>
</dbReference>
<evidence type="ECO:0000313" key="1">
    <source>
        <dbReference type="EMBL" id="CAB4997866.1"/>
    </source>
</evidence>
<name>A0A6J7NXK2_9ZZZZ</name>
<dbReference type="InterPro" id="IPR029063">
    <property type="entry name" value="SAM-dependent_MTases_sf"/>
</dbReference>
<organism evidence="1">
    <name type="scientific">freshwater metagenome</name>
    <dbReference type="NCBI Taxonomy" id="449393"/>
    <lineage>
        <taxon>unclassified sequences</taxon>
        <taxon>metagenomes</taxon>
        <taxon>ecological metagenomes</taxon>
    </lineage>
</organism>
<proteinExistence type="predicted"/>
<sequence length="485" mass="53035">MPAVPTGSTSFRDPENAAFFHEGTWYRIAGPSSAQALTQLHGSPLYDALVRDRSILSYEMVDAELAPKILHEYGTRSGRRPSSAAVVFRVETAPLITYPWEWPNSLLEAAAKLTLSLRMQLLEVGLDLKDASAFNVQFVGMKAVFIDIGSIEMWRPNPSWNASRQFIENFINPLAVGSGEHVTAADAWELSRYRGLKSSAARQLLPRSKRRSFSLRLLQATTRPVAANAPSETEFAERAARNKDLALKATQGLTRRLLKQVAKLHGTAHRTTWVDYGTREHYGSDDLMRKSDFAADFVKAEPGRGDLVLDVGGNDGFTAAHLVRNANANVVVLDADAGALDVLHAGISTTPDLVGRITPILGDITNLMPAAGLLDTEFSAFIERVRPTAITCQAVLHHVVITQGTPMGFAVDALARFGAPVQIEFANEDDEKVKILLAQIPNWQGEYSTEALLVALRARFADVEVVGTTSPTRVVVNAWNQLDLQ</sequence>
<dbReference type="Gene3D" id="3.40.50.150">
    <property type="entry name" value="Vaccinia Virus protein VP39"/>
    <property type="match status" value="1"/>
</dbReference>
<dbReference type="SUPFAM" id="SSF53335">
    <property type="entry name" value="S-adenosyl-L-methionine-dependent methyltransferases"/>
    <property type="match status" value="1"/>
</dbReference>
<dbReference type="EMBL" id="CAFBPA010000029">
    <property type="protein sequence ID" value="CAB4997866.1"/>
    <property type="molecule type" value="Genomic_DNA"/>
</dbReference>
<accession>A0A6J7NXK2</accession>
<gene>
    <name evidence="1" type="ORF">UFOPK4043_00314</name>
</gene>
<dbReference type="AlphaFoldDB" id="A0A6J7NXK2"/>
<protein>
    <submittedName>
        <fullName evidence="1">Unannotated protein</fullName>
    </submittedName>
</protein>